<dbReference type="InterPro" id="IPR002123">
    <property type="entry name" value="Plipid/glycerol_acylTrfase"/>
</dbReference>
<name>T1HXL2_RHOPR</name>
<dbReference type="STRING" id="13249.T1HXL2"/>
<dbReference type="HOGENOM" id="CLU_046804_2_0_1"/>
<keyword evidence="6" id="KW-1185">Reference proteome</keyword>
<dbReference type="InterPro" id="IPR032098">
    <property type="entry name" value="Acyltransf_C"/>
</dbReference>
<accession>T1HXL2</accession>
<dbReference type="VEuPathDB" id="VectorBase:RPRC008782"/>
<dbReference type="CDD" id="cd07990">
    <property type="entry name" value="LPLAT_LCLAT1-like"/>
    <property type="match status" value="1"/>
</dbReference>
<dbReference type="EnsemblMetazoa" id="RPRC008782-RA">
    <property type="protein sequence ID" value="RPRC008782-PA"/>
    <property type="gene ID" value="RPRC008782"/>
</dbReference>
<evidence type="ECO:0000259" key="4">
    <source>
        <dbReference type="SMART" id="SM00563"/>
    </source>
</evidence>
<evidence type="ECO:0000313" key="6">
    <source>
        <dbReference type="Proteomes" id="UP000015103"/>
    </source>
</evidence>
<evidence type="ECO:0000256" key="3">
    <source>
        <dbReference type="ARBA" id="ARBA00023315"/>
    </source>
</evidence>
<dbReference type="AlphaFoldDB" id="T1HXL2"/>
<proteinExistence type="inferred from homology"/>
<dbReference type="GO" id="GO:0005783">
    <property type="term" value="C:endoplasmic reticulum"/>
    <property type="evidence" value="ECO:0007669"/>
    <property type="project" value="TreeGrafter"/>
</dbReference>
<dbReference type="PANTHER" id="PTHR10983:SF2">
    <property type="entry name" value="ACYL-COA:LYSOPHOSPHATIDYLGLYCEROL ACYLTRANSFERASE 1"/>
    <property type="match status" value="1"/>
</dbReference>
<dbReference type="Pfam" id="PF01553">
    <property type="entry name" value="Acyltransferase"/>
    <property type="match status" value="1"/>
</dbReference>
<dbReference type="InParanoid" id="T1HXL2"/>
<dbReference type="Pfam" id="PF16076">
    <property type="entry name" value="Acyltransf_C"/>
    <property type="match status" value="1"/>
</dbReference>
<dbReference type="SMART" id="SM00563">
    <property type="entry name" value="PlsC"/>
    <property type="match status" value="1"/>
</dbReference>
<comment type="similarity">
    <text evidence="1">Belongs to the 1-acyl-sn-glycerol-3-phosphate acyltransferase family.</text>
</comment>
<evidence type="ECO:0000313" key="5">
    <source>
        <dbReference type="EnsemblMetazoa" id="RPRC008782-PA"/>
    </source>
</evidence>
<dbReference type="GO" id="GO:0036149">
    <property type="term" value="P:phosphatidylinositol acyl-chain remodeling"/>
    <property type="evidence" value="ECO:0007669"/>
    <property type="project" value="TreeGrafter"/>
</dbReference>
<evidence type="ECO:0000256" key="2">
    <source>
        <dbReference type="ARBA" id="ARBA00022679"/>
    </source>
</evidence>
<dbReference type="EMBL" id="ACPB03015646">
    <property type="status" value="NOT_ANNOTATED_CDS"/>
    <property type="molecule type" value="Genomic_DNA"/>
</dbReference>
<sequence length="376" mass="44054">MNAVQLTDFDFAIEHAFLQLLIAILVLLKVVFRVLFVVINNIYCIPTFCVWMFLFQPLRYYKPTLYWKIEGTFYHWLLAMVSMWSWSAGYDIVEMGDDLRLCLEDRTLVIANHQSTADVPLLMANFNAKKNVLPNIMWIMDRVFKFTNFGIVSVIHEDFFILSGKDAREEAVTLLKDHLHRSYLPLNKKLMVLFPEGGFLRKRREASKRYALKNNLPMLNNVSLPRMGAMHGIVEVMCPNPKTPSERSTSLPENNQLRWVLDITIAYPDGKPLDLRTIVAGTRKPCQTFMFYRLYPSNELPVDRDEVTKWLFTRWEEKEKILDEFYKTGTMPVADYWPLPPQVVQQDPLRFLLLHLFFIASSYLHFRIASYAISFV</sequence>
<feature type="domain" description="Phospholipid/glycerol acyltransferase" evidence="4">
    <location>
        <begin position="107"/>
        <end position="227"/>
    </location>
</feature>
<evidence type="ECO:0000256" key="1">
    <source>
        <dbReference type="ARBA" id="ARBA00008655"/>
    </source>
</evidence>
<protein>
    <submittedName>
        <fullName evidence="5">PlsC domain-containing protein</fullName>
    </submittedName>
</protein>
<dbReference type="OMA" id="EMGDDIT"/>
<dbReference type="eggNOG" id="KOG1505">
    <property type="taxonomic scope" value="Eukaryota"/>
</dbReference>
<dbReference type="PANTHER" id="PTHR10983">
    <property type="entry name" value="1-ACYLGLYCEROL-3-PHOSPHATE ACYLTRANSFERASE-RELATED"/>
    <property type="match status" value="1"/>
</dbReference>
<dbReference type="Proteomes" id="UP000015103">
    <property type="component" value="Unassembled WGS sequence"/>
</dbReference>
<keyword evidence="2" id="KW-0808">Transferase</keyword>
<organism evidence="5 6">
    <name type="scientific">Rhodnius prolixus</name>
    <name type="common">Triatomid bug</name>
    <dbReference type="NCBI Taxonomy" id="13249"/>
    <lineage>
        <taxon>Eukaryota</taxon>
        <taxon>Metazoa</taxon>
        <taxon>Ecdysozoa</taxon>
        <taxon>Arthropoda</taxon>
        <taxon>Hexapoda</taxon>
        <taxon>Insecta</taxon>
        <taxon>Pterygota</taxon>
        <taxon>Neoptera</taxon>
        <taxon>Paraneoptera</taxon>
        <taxon>Hemiptera</taxon>
        <taxon>Heteroptera</taxon>
        <taxon>Panheteroptera</taxon>
        <taxon>Cimicomorpha</taxon>
        <taxon>Reduviidae</taxon>
        <taxon>Triatominae</taxon>
        <taxon>Rhodnius</taxon>
    </lineage>
</organism>
<dbReference type="GO" id="GO:0016746">
    <property type="term" value="F:acyltransferase activity"/>
    <property type="evidence" value="ECO:0007669"/>
    <property type="project" value="UniProtKB-KW"/>
</dbReference>
<keyword evidence="3" id="KW-0012">Acyltransferase</keyword>
<reference evidence="5" key="1">
    <citation type="submission" date="2015-05" db="UniProtKB">
        <authorList>
            <consortium name="EnsemblMetazoa"/>
        </authorList>
    </citation>
    <scope>IDENTIFICATION</scope>
</reference>
<dbReference type="SUPFAM" id="SSF69593">
    <property type="entry name" value="Glycerol-3-phosphate (1)-acyltransferase"/>
    <property type="match status" value="1"/>
</dbReference>